<dbReference type="AlphaFoldDB" id="A0A7W6EC32"/>
<reference evidence="1 2" key="1">
    <citation type="submission" date="2020-08" db="EMBL/GenBank/DDBJ databases">
        <title>Genomic Encyclopedia of Type Strains, Phase IV (KMG-IV): sequencing the most valuable type-strain genomes for metagenomic binning, comparative biology and taxonomic classification.</title>
        <authorList>
            <person name="Goeker M."/>
        </authorList>
    </citation>
    <scope>NUCLEOTIDE SEQUENCE [LARGE SCALE GENOMIC DNA]</scope>
    <source>
        <strain evidence="1 2">DSM 102238</strain>
    </source>
</reference>
<comment type="caution">
    <text evidence="1">The sequence shown here is derived from an EMBL/GenBank/DDBJ whole genome shotgun (WGS) entry which is preliminary data.</text>
</comment>
<dbReference type="Gene3D" id="1.10.8.60">
    <property type="match status" value="1"/>
</dbReference>
<proteinExistence type="predicted"/>
<dbReference type="RefSeq" id="WP_183200124.1">
    <property type="nucleotide sequence ID" value="NZ_JACIEK010000005.1"/>
</dbReference>
<dbReference type="PANTHER" id="PTHR30050:SF5">
    <property type="entry name" value="DNAA REGULATORY INACTIVATOR HDA"/>
    <property type="match status" value="1"/>
</dbReference>
<name>A0A7W6EC32_9HYPH</name>
<dbReference type="GO" id="GO:0003688">
    <property type="term" value="F:DNA replication origin binding"/>
    <property type="evidence" value="ECO:0007669"/>
    <property type="project" value="TreeGrafter"/>
</dbReference>
<dbReference type="GO" id="GO:0006270">
    <property type="term" value="P:DNA replication initiation"/>
    <property type="evidence" value="ECO:0007669"/>
    <property type="project" value="TreeGrafter"/>
</dbReference>
<dbReference type="EMBL" id="JACIEK010000005">
    <property type="protein sequence ID" value="MBB3998590.1"/>
    <property type="molecule type" value="Genomic_DNA"/>
</dbReference>
<sequence length="222" mass="23725">MPAQIPFDLPTRTSLARDDLVASEANALAIGAIDTWPDWPHPVLVVAGPPGSGKTHIAAAWGERASAVSFDDAAELPAAPFAVLVEDLDRTPYDEAALFALLNAARLGGGSVLATSRLLPAALPIRLADLRSRLRAATIVELAAPDEDLLLGVLLKLASDRQIEFDPKLAFFALSRMERSLEAAAELVRRLDREALAAKGPINRTLLQRVLREMALESGEPS</sequence>
<dbReference type="SUPFAM" id="SSF52540">
    <property type="entry name" value="P-loop containing nucleoside triphosphate hydrolases"/>
    <property type="match status" value="1"/>
</dbReference>
<dbReference type="Proteomes" id="UP000542776">
    <property type="component" value="Unassembled WGS sequence"/>
</dbReference>
<dbReference type="GO" id="GO:0005886">
    <property type="term" value="C:plasma membrane"/>
    <property type="evidence" value="ECO:0007669"/>
    <property type="project" value="TreeGrafter"/>
</dbReference>
<keyword evidence="2" id="KW-1185">Reference proteome</keyword>
<evidence type="ECO:0000313" key="2">
    <source>
        <dbReference type="Proteomes" id="UP000542776"/>
    </source>
</evidence>
<protein>
    <submittedName>
        <fullName evidence="1">Chromosomal replication initiation ATPase DnaA</fullName>
    </submittedName>
</protein>
<dbReference type="Gene3D" id="3.40.50.300">
    <property type="entry name" value="P-loop containing nucleotide triphosphate hydrolases"/>
    <property type="match status" value="1"/>
</dbReference>
<evidence type="ECO:0000313" key="1">
    <source>
        <dbReference type="EMBL" id="MBB3998590.1"/>
    </source>
</evidence>
<accession>A0A7W6EC32</accession>
<organism evidence="1 2">
    <name type="scientific">Aureimonas pseudogalii</name>
    <dbReference type="NCBI Taxonomy" id="1744844"/>
    <lineage>
        <taxon>Bacteria</taxon>
        <taxon>Pseudomonadati</taxon>
        <taxon>Pseudomonadota</taxon>
        <taxon>Alphaproteobacteria</taxon>
        <taxon>Hyphomicrobiales</taxon>
        <taxon>Aurantimonadaceae</taxon>
        <taxon>Aureimonas</taxon>
    </lineage>
</organism>
<gene>
    <name evidence="1" type="ORF">GGR04_002431</name>
</gene>
<dbReference type="PANTHER" id="PTHR30050">
    <property type="entry name" value="CHROMOSOMAL REPLICATION INITIATOR PROTEIN DNAA"/>
    <property type="match status" value="1"/>
</dbReference>
<dbReference type="InterPro" id="IPR027417">
    <property type="entry name" value="P-loop_NTPase"/>
</dbReference>